<dbReference type="KEGG" id="gai:IMCC3135_19505"/>
<evidence type="ECO:0000313" key="5">
    <source>
        <dbReference type="Proteomes" id="UP000250079"/>
    </source>
</evidence>
<dbReference type="Proteomes" id="UP000250079">
    <property type="component" value="Chromosome"/>
</dbReference>
<sequence length="188" mass="19191">MTIHTHSLASKRLVAKTFGMIALTSSAMMIAPSVIAKEVTAELKGVDGGTLGEITFIEVSTGVQIKANLQGMSSGAHAFHIHETGKCNAADGFESAGGHLAAGKEHGFLEDKGPHAGDMPNVHIPESGELTIEVLNTSISMGSEGSAALNDVDGSALLLHADADDYKSQPSGDAAARIACAIIAEPSS</sequence>
<dbReference type="InterPro" id="IPR036423">
    <property type="entry name" value="SOD-like_Cu/Zn_dom_sf"/>
</dbReference>
<dbReference type="RefSeq" id="WP_157736129.1">
    <property type="nucleotide sequence ID" value="NZ_CP018632.1"/>
</dbReference>
<keyword evidence="5" id="KW-1185">Reference proteome</keyword>
<evidence type="ECO:0000256" key="1">
    <source>
        <dbReference type="ARBA" id="ARBA00010457"/>
    </source>
</evidence>
<evidence type="ECO:0000259" key="3">
    <source>
        <dbReference type="Pfam" id="PF00080"/>
    </source>
</evidence>
<reference evidence="4 5" key="1">
    <citation type="submission" date="2016-12" db="EMBL/GenBank/DDBJ databases">
        <authorList>
            <person name="Song W.-J."/>
            <person name="Kurnit D.M."/>
        </authorList>
    </citation>
    <scope>NUCLEOTIDE SEQUENCE [LARGE SCALE GENOMIC DNA]</scope>
    <source>
        <strain evidence="4 5">IMCC3135</strain>
    </source>
</reference>
<dbReference type="Gene3D" id="2.60.40.200">
    <property type="entry name" value="Superoxide dismutase, copper/zinc binding domain"/>
    <property type="match status" value="1"/>
</dbReference>
<proteinExistence type="inferred from homology"/>
<dbReference type="InterPro" id="IPR024134">
    <property type="entry name" value="SOD_Cu/Zn_/chaperone"/>
</dbReference>
<keyword evidence="4" id="KW-0560">Oxidoreductase</keyword>
<dbReference type="OrthoDB" id="5431326at2"/>
<dbReference type="AlphaFoldDB" id="A0A2Z2NYP9"/>
<dbReference type="EC" id="1.15.1.1" evidence="4"/>
<dbReference type="CDD" id="cd00305">
    <property type="entry name" value="Cu-Zn_Superoxide_Dismutase"/>
    <property type="match status" value="1"/>
</dbReference>
<protein>
    <submittedName>
        <fullName evidence="4">Superoxide dismutase (Cu-Zn)</fullName>
        <ecNumber evidence="4">1.15.1.1</ecNumber>
    </submittedName>
</protein>
<evidence type="ECO:0000256" key="2">
    <source>
        <dbReference type="SAM" id="SignalP"/>
    </source>
</evidence>
<dbReference type="GO" id="GO:0004784">
    <property type="term" value="F:superoxide dismutase activity"/>
    <property type="evidence" value="ECO:0007669"/>
    <property type="project" value="UniProtKB-EC"/>
</dbReference>
<dbReference type="EMBL" id="CP018632">
    <property type="protein sequence ID" value="ASJ73980.1"/>
    <property type="molecule type" value="Genomic_DNA"/>
</dbReference>
<accession>A0A2Z2NYP9</accession>
<evidence type="ECO:0000313" key="4">
    <source>
        <dbReference type="EMBL" id="ASJ73980.1"/>
    </source>
</evidence>
<dbReference type="SUPFAM" id="SSF49329">
    <property type="entry name" value="Cu,Zn superoxide dismutase-like"/>
    <property type="match status" value="1"/>
</dbReference>
<keyword evidence="2" id="KW-0732">Signal</keyword>
<dbReference type="PANTHER" id="PTHR10003">
    <property type="entry name" value="SUPEROXIDE DISMUTASE CU-ZN -RELATED"/>
    <property type="match status" value="1"/>
</dbReference>
<dbReference type="GO" id="GO:0005507">
    <property type="term" value="F:copper ion binding"/>
    <property type="evidence" value="ECO:0007669"/>
    <property type="project" value="InterPro"/>
</dbReference>
<feature type="signal peptide" evidence="2">
    <location>
        <begin position="1"/>
        <end position="36"/>
    </location>
</feature>
<feature type="domain" description="Superoxide dismutase copper/zinc binding" evidence="3">
    <location>
        <begin position="52"/>
        <end position="183"/>
    </location>
</feature>
<name>A0A2Z2NYP9_9GAMM</name>
<organism evidence="4 5">
    <name type="scientific">Granulosicoccus antarcticus IMCC3135</name>
    <dbReference type="NCBI Taxonomy" id="1192854"/>
    <lineage>
        <taxon>Bacteria</taxon>
        <taxon>Pseudomonadati</taxon>
        <taxon>Pseudomonadota</taxon>
        <taxon>Gammaproteobacteria</taxon>
        <taxon>Chromatiales</taxon>
        <taxon>Granulosicoccaceae</taxon>
        <taxon>Granulosicoccus</taxon>
    </lineage>
</organism>
<feature type="chain" id="PRO_5016413833" evidence="2">
    <location>
        <begin position="37"/>
        <end position="188"/>
    </location>
</feature>
<gene>
    <name evidence="4" type="primary">sodC</name>
    <name evidence="4" type="ORF">IMCC3135_19505</name>
</gene>
<dbReference type="InterPro" id="IPR001424">
    <property type="entry name" value="SOD_Cu_Zn_dom"/>
</dbReference>
<comment type="similarity">
    <text evidence="1">Belongs to the Cu-Zn superoxide dismutase family.</text>
</comment>
<dbReference type="Pfam" id="PF00080">
    <property type="entry name" value="Sod_Cu"/>
    <property type="match status" value="1"/>
</dbReference>